<dbReference type="InterPro" id="IPR007365">
    <property type="entry name" value="TFR-like_dimer_dom"/>
</dbReference>
<evidence type="ECO:0000259" key="3">
    <source>
        <dbReference type="Pfam" id="PF02225"/>
    </source>
</evidence>
<dbReference type="PANTHER" id="PTHR10404">
    <property type="entry name" value="N-ACETYLATED-ALPHA-LINKED ACIDIC DIPEPTIDASE"/>
    <property type="match status" value="1"/>
</dbReference>
<organism evidence="5">
    <name type="scientific">Rhipicephalus appendiculatus</name>
    <name type="common">Brown ear tick</name>
    <dbReference type="NCBI Taxonomy" id="34631"/>
    <lineage>
        <taxon>Eukaryota</taxon>
        <taxon>Metazoa</taxon>
        <taxon>Ecdysozoa</taxon>
        <taxon>Arthropoda</taxon>
        <taxon>Chelicerata</taxon>
        <taxon>Arachnida</taxon>
        <taxon>Acari</taxon>
        <taxon>Parasitiformes</taxon>
        <taxon>Ixodida</taxon>
        <taxon>Ixodoidea</taxon>
        <taxon>Ixodidae</taxon>
        <taxon>Rhipicephalinae</taxon>
        <taxon>Rhipicephalus</taxon>
        <taxon>Rhipicephalus</taxon>
    </lineage>
</organism>
<dbReference type="FunFam" id="3.40.630.10:FF:000101">
    <property type="entry name" value="N-acetylated alpha-linked acidic dipeptidase like 1"/>
    <property type="match status" value="1"/>
</dbReference>
<dbReference type="InterPro" id="IPR036757">
    <property type="entry name" value="TFR-like_dimer_dom_sf"/>
</dbReference>
<evidence type="ECO:0000256" key="1">
    <source>
        <dbReference type="ARBA" id="ARBA00005634"/>
    </source>
</evidence>
<sequence>MYRTPQPAGGYGQPMALQRRASMTPMAVMSPGGPMSPTLAEKVRMAAIQQRKQYARTPAERLLLKWVICWVLFAAVATTFMLWYLFKLSEKPVVTDTMSRLLSIHDQISTEKYHQHDRIYRAIIHNITARGIRNQFFNLTSKNAGGMDLIRSVAKYWKDIGMDLVKEPMYMVLTSRPNTSMENKVMLFKENQLLLTCASRDSMVLAGKTYIPPAYLAYAASGTGRGLVTYVNYGRIQDYNFFESANLLNKVLIVRSGKISIGQKVRNADRVGAAAVVVFPDASDLAPRGDTQPFPDSIWISGSAIQRGSAAYMRGDPLTPGYPAVDALYRVMVDEAEMPPTIAQPISYDDARSILKELDGTPCPDSWDPMLGIPCFVNATSAIELQVMVHNEMIFRPILNVIGIIKGKVEPDRFVMIGSQTHDDTRGSAHPLLSVTELLVQSKVFCHMHKHHRWTPRRSLMFALFYSEEGSLMGSTEWVEEHMTALQGSAVLFVTGGLLAGDKFAPRATPGLSWSLRHVADLVRANDTMTLLGEWEQDKGASANMAVALPPMGLADEAAFTFGAGVPSVFFHFAHRHSADTLYPAQGTAYDSYMLVERLVDPRFRSSRMQAQASALLARLWADRTFLPMDVLELAEWISFRAKDFANYHKGVIDDSQLRLAPVQQAADQFVESAREFMNWTQKIRQDHPMYARIYNDIVIRLPKVFITPYGIPTRHITHKNLLFSPEGLPFPGLQDLIRQRPVNTDAFGHMVALITESIIQATELLHFSPIA</sequence>
<feature type="domain" description="PA" evidence="3">
    <location>
        <begin position="239"/>
        <end position="310"/>
    </location>
</feature>
<protein>
    <submittedName>
        <fullName evidence="5">Glutamate carboxypeptidase</fullName>
    </submittedName>
</protein>
<dbReference type="InterPro" id="IPR046450">
    <property type="entry name" value="PA_dom_sf"/>
</dbReference>
<evidence type="ECO:0000259" key="4">
    <source>
        <dbReference type="Pfam" id="PF04253"/>
    </source>
</evidence>
<keyword evidence="5" id="KW-0645">Protease</keyword>
<keyword evidence="2" id="KW-1133">Transmembrane helix</keyword>
<keyword evidence="2" id="KW-0812">Transmembrane</keyword>
<dbReference type="SUPFAM" id="SSF53187">
    <property type="entry name" value="Zn-dependent exopeptidases"/>
    <property type="match status" value="1"/>
</dbReference>
<name>A0A131Z6V8_RHIAP</name>
<dbReference type="InterPro" id="IPR003137">
    <property type="entry name" value="PA_domain"/>
</dbReference>
<keyword evidence="2" id="KW-0472">Membrane</keyword>
<dbReference type="Gene3D" id="3.50.30.30">
    <property type="match status" value="1"/>
</dbReference>
<evidence type="ECO:0000256" key="2">
    <source>
        <dbReference type="SAM" id="Phobius"/>
    </source>
</evidence>
<keyword evidence="5" id="KW-0378">Hydrolase</keyword>
<proteinExistence type="inferred from homology"/>
<dbReference type="SUPFAM" id="SSF52025">
    <property type="entry name" value="PA domain"/>
    <property type="match status" value="1"/>
</dbReference>
<dbReference type="PANTHER" id="PTHR10404:SF77">
    <property type="entry name" value="GLUTAMATE CARBOXYPEPTIDASE 2 HOMOLOG"/>
    <property type="match status" value="1"/>
</dbReference>
<dbReference type="Pfam" id="PF04253">
    <property type="entry name" value="TFR_dimer"/>
    <property type="match status" value="1"/>
</dbReference>
<keyword evidence="5" id="KW-0121">Carboxypeptidase</keyword>
<dbReference type="GO" id="GO:0004180">
    <property type="term" value="F:carboxypeptidase activity"/>
    <property type="evidence" value="ECO:0007669"/>
    <property type="project" value="UniProtKB-KW"/>
</dbReference>
<dbReference type="Pfam" id="PF02225">
    <property type="entry name" value="PA"/>
    <property type="match status" value="1"/>
</dbReference>
<dbReference type="AlphaFoldDB" id="A0A131Z6V8"/>
<accession>A0A131Z6V8</accession>
<dbReference type="EMBL" id="GEDV01002037">
    <property type="protein sequence ID" value="JAP86520.1"/>
    <property type="molecule type" value="Transcribed_RNA"/>
</dbReference>
<feature type="domain" description="Transferrin receptor-like dimerisation" evidence="4">
    <location>
        <begin position="659"/>
        <end position="766"/>
    </location>
</feature>
<dbReference type="InterPro" id="IPR039373">
    <property type="entry name" value="Peptidase_M28B"/>
</dbReference>
<dbReference type="SUPFAM" id="SSF47672">
    <property type="entry name" value="Transferrin receptor-like dimerisation domain"/>
    <property type="match status" value="1"/>
</dbReference>
<dbReference type="Gene3D" id="1.20.930.40">
    <property type="entry name" value="Transferrin receptor-like, dimerisation domain"/>
    <property type="match status" value="1"/>
</dbReference>
<dbReference type="Gene3D" id="3.40.630.10">
    <property type="entry name" value="Zn peptidases"/>
    <property type="match status" value="1"/>
</dbReference>
<reference evidence="5" key="1">
    <citation type="journal article" date="2016" name="Ticks Tick Borne Dis.">
        <title>De novo assembly and annotation of the salivary gland transcriptome of Rhipicephalus appendiculatus male and female ticks during blood feeding.</title>
        <authorList>
            <person name="de Castro M.H."/>
            <person name="de Klerk D."/>
            <person name="Pienaar R."/>
            <person name="Latif A.A."/>
            <person name="Rees D.J."/>
            <person name="Mans B.J."/>
        </authorList>
    </citation>
    <scope>NUCLEOTIDE SEQUENCE</scope>
    <source>
        <tissue evidence="5">Salivary glands</tissue>
    </source>
</reference>
<feature type="transmembrane region" description="Helical" evidence="2">
    <location>
        <begin position="62"/>
        <end position="86"/>
    </location>
</feature>
<comment type="similarity">
    <text evidence="1">Belongs to the peptidase M28 family. M28B subfamily.</text>
</comment>
<evidence type="ECO:0000313" key="5">
    <source>
        <dbReference type="EMBL" id="JAP86520.1"/>
    </source>
</evidence>